<comment type="similarity">
    <text evidence="1">Belongs to the 'phage' integrase family.</text>
</comment>
<evidence type="ECO:0000256" key="1">
    <source>
        <dbReference type="ARBA" id="ARBA00008857"/>
    </source>
</evidence>
<evidence type="ECO:0000259" key="5">
    <source>
        <dbReference type="PROSITE" id="PS51898"/>
    </source>
</evidence>
<organism evidence="7 8">
    <name type="scientific">Promicromonospora thailandica</name>
    <dbReference type="NCBI Taxonomy" id="765201"/>
    <lineage>
        <taxon>Bacteria</taxon>
        <taxon>Bacillati</taxon>
        <taxon>Actinomycetota</taxon>
        <taxon>Actinomycetes</taxon>
        <taxon>Micrococcales</taxon>
        <taxon>Promicromonosporaceae</taxon>
        <taxon>Promicromonospora</taxon>
    </lineage>
</organism>
<dbReference type="Pfam" id="PF00589">
    <property type="entry name" value="Phage_integrase"/>
    <property type="match status" value="1"/>
</dbReference>
<feature type="domain" description="Core-binding (CB)" evidence="6">
    <location>
        <begin position="71"/>
        <end position="156"/>
    </location>
</feature>
<dbReference type="SUPFAM" id="SSF56349">
    <property type="entry name" value="DNA breaking-rejoining enzymes"/>
    <property type="match status" value="1"/>
</dbReference>
<dbReference type="PANTHER" id="PTHR30349">
    <property type="entry name" value="PHAGE INTEGRASE-RELATED"/>
    <property type="match status" value="1"/>
</dbReference>
<evidence type="ECO:0000256" key="4">
    <source>
        <dbReference type="PROSITE-ProRule" id="PRU01248"/>
    </source>
</evidence>
<evidence type="ECO:0000256" key="2">
    <source>
        <dbReference type="ARBA" id="ARBA00023125"/>
    </source>
</evidence>
<evidence type="ECO:0000259" key="6">
    <source>
        <dbReference type="PROSITE" id="PS51900"/>
    </source>
</evidence>
<dbReference type="InterPro" id="IPR002104">
    <property type="entry name" value="Integrase_catalytic"/>
</dbReference>
<dbReference type="AlphaFoldDB" id="A0A9X2JVX0"/>
<keyword evidence="3" id="KW-0233">DNA recombination</keyword>
<sequence length="421" mass="45889">MRTPQYHRAKDGSETWKVRYRPGGRATPETSITFTSAAGANAFVKLLSDVGPKRAVEILKARQAHTTESTPTVAQWCTKHIESLSGVQADTIAKYEAFVRNDLGSLAELPITAVTDDDVTAWVNHLAKKVWRGRPTSGKTIKNKHGFMSAAFARAEAKGLVPSNPFHGTTLPRTVKEPMTPLTPAEYARFRECFTPYWQPLVQTLFETGLRWGEATALQVRDLDLKATDAAGDPAPTLRIERAWKKSGKIGPPKSERARRTIALSPELAAVLARVTRGRVGQAWVFLNQRGTPVRHATFHDNVWLPAVRLANGEPAQKKGAKRVARRRDADGNVLEPLDPPIGKRPRIHDSRHSCASWLLAQGVPPTDVQDHLGHESFATTDQLYRHMMPGAPGRVRAALAAAAAQPAAAAGVTQPVAIGA</sequence>
<dbReference type="InterPro" id="IPR010998">
    <property type="entry name" value="Integrase_recombinase_N"/>
</dbReference>
<keyword evidence="2 4" id="KW-0238">DNA-binding</keyword>
<protein>
    <submittedName>
        <fullName evidence="7">Site-specific recombinase XerD</fullName>
    </submittedName>
</protein>
<evidence type="ECO:0000256" key="3">
    <source>
        <dbReference type="ARBA" id="ARBA00023172"/>
    </source>
</evidence>
<accession>A0A9X2JVX0</accession>
<dbReference type="InterPro" id="IPR011010">
    <property type="entry name" value="DNA_brk_join_enz"/>
</dbReference>
<feature type="domain" description="Tyr recombinase" evidence="5">
    <location>
        <begin position="177"/>
        <end position="401"/>
    </location>
</feature>
<dbReference type="PROSITE" id="PS51898">
    <property type="entry name" value="TYR_RECOMBINASE"/>
    <property type="match status" value="1"/>
</dbReference>
<reference evidence="7" key="1">
    <citation type="submission" date="2022-06" db="EMBL/GenBank/DDBJ databases">
        <title>Genomic Encyclopedia of Archaeal and Bacterial Type Strains, Phase II (KMG-II): from individual species to whole genera.</title>
        <authorList>
            <person name="Goeker M."/>
        </authorList>
    </citation>
    <scope>NUCLEOTIDE SEQUENCE</scope>
    <source>
        <strain evidence="7">DSM 26652</strain>
    </source>
</reference>
<comment type="caution">
    <text evidence="7">The sequence shown here is derived from an EMBL/GenBank/DDBJ whole genome shotgun (WGS) entry which is preliminary data.</text>
</comment>
<dbReference type="PANTHER" id="PTHR30349:SF64">
    <property type="entry name" value="PROPHAGE INTEGRASE INTD-RELATED"/>
    <property type="match status" value="1"/>
</dbReference>
<dbReference type="RefSeq" id="WP_253836729.1">
    <property type="nucleotide sequence ID" value="NZ_JAMTCS010000008.1"/>
</dbReference>
<dbReference type="PROSITE" id="PS51900">
    <property type="entry name" value="CB"/>
    <property type="match status" value="1"/>
</dbReference>
<dbReference type="EMBL" id="JAMTCS010000008">
    <property type="protein sequence ID" value="MCP2265531.1"/>
    <property type="molecule type" value="Genomic_DNA"/>
</dbReference>
<dbReference type="InterPro" id="IPR044068">
    <property type="entry name" value="CB"/>
</dbReference>
<dbReference type="Proteomes" id="UP001139493">
    <property type="component" value="Unassembled WGS sequence"/>
</dbReference>
<dbReference type="GO" id="GO:0003677">
    <property type="term" value="F:DNA binding"/>
    <property type="evidence" value="ECO:0007669"/>
    <property type="project" value="UniProtKB-UniRule"/>
</dbReference>
<dbReference type="GO" id="GO:0006310">
    <property type="term" value="P:DNA recombination"/>
    <property type="evidence" value="ECO:0007669"/>
    <property type="project" value="UniProtKB-KW"/>
</dbReference>
<keyword evidence="8" id="KW-1185">Reference proteome</keyword>
<gene>
    <name evidence="7" type="ORF">APR03_002887</name>
</gene>
<dbReference type="Gene3D" id="1.10.443.10">
    <property type="entry name" value="Intergrase catalytic core"/>
    <property type="match status" value="1"/>
</dbReference>
<dbReference type="InterPro" id="IPR013762">
    <property type="entry name" value="Integrase-like_cat_sf"/>
</dbReference>
<dbReference type="InterPro" id="IPR050090">
    <property type="entry name" value="Tyrosine_recombinase_XerCD"/>
</dbReference>
<evidence type="ECO:0000313" key="8">
    <source>
        <dbReference type="Proteomes" id="UP001139493"/>
    </source>
</evidence>
<dbReference type="Gene3D" id="1.10.150.130">
    <property type="match status" value="1"/>
</dbReference>
<proteinExistence type="inferred from homology"/>
<dbReference type="CDD" id="cd01189">
    <property type="entry name" value="INT_ICEBs1_C_like"/>
    <property type="match status" value="1"/>
</dbReference>
<name>A0A9X2JVX0_9MICO</name>
<evidence type="ECO:0000313" key="7">
    <source>
        <dbReference type="EMBL" id="MCP2265531.1"/>
    </source>
</evidence>
<dbReference type="GO" id="GO:0015074">
    <property type="term" value="P:DNA integration"/>
    <property type="evidence" value="ECO:0007669"/>
    <property type="project" value="InterPro"/>
</dbReference>